<evidence type="ECO:0000259" key="6">
    <source>
        <dbReference type="Pfam" id="PF08240"/>
    </source>
</evidence>
<dbReference type="OrthoDB" id="9809185at2"/>
<sequence>MRAVRLHATRDLRFETIDAPLPPRPDEVTLRVTAAGICGSDLHNYATGAWISRAPSVAGHEFTGVVTAVGSDVAHVVEGQRVIVDSRHICGTCPACLEGNGQVCDDLGFLGEKIDGGFAESVTLPARNVAPAPEGVPDRHLAMVEPLAVALHAVRRLDAPEGAEVVVTGCGPIGGLVALLLTRAGHPVRVIDLNATRVNLVCEATGATPATLDALPRFRFAVDTTGAAPVISALVENIAGRSRLALVGIGAAKPLLDPVHLVEREITLLGCHAYGPEFFEVAPMLPDLAPALEAFIAAEIPLEAVPDAYESLLAGDSSGLKTIINCAVAADMGRPGE</sequence>
<proteinExistence type="inferred from homology"/>
<dbReference type="SUPFAM" id="SSF50129">
    <property type="entry name" value="GroES-like"/>
    <property type="match status" value="1"/>
</dbReference>
<protein>
    <submittedName>
        <fullName evidence="7">L-threonine 3-dehydrogenase</fullName>
        <ecNumber evidence="7">1.1.1.103</ecNumber>
    </submittedName>
</protein>
<reference evidence="7 8" key="1">
    <citation type="submission" date="2017-03" db="EMBL/GenBank/DDBJ databases">
        <authorList>
            <person name="Afonso C.L."/>
            <person name="Miller P.J."/>
            <person name="Scott M.A."/>
            <person name="Spackman E."/>
            <person name="Goraichik I."/>
            <person name="Dimitrov K.M."/>
            <person name="Suarez D.L."/>
            <person name="Swayne D.E."/>
        </authorList>
    </citation>
    <scope>NUCLEOTIDE SEQUENCE [LARGE SCALE GENOMIC DNA]</scope>
    <source>
        <strain evidence="7 8">CECT 7751</strain>
    </source>
</reference>
<dbReference type="InterPro" id="IPR013154">
    <property type="entry name" value="ADH-like_N"/>
</dbReference>
<comment type="cofactor">
    <cofactor evidence="1">
        <name>Zn(2+)</name>
        <dbReference type="ChEBI" id="CHEBI:29105"/>
    </cofactor>
</comment>
<accession>A0A1X6ZLA9</accession>
<evidence type="ECO:0000256" key="3">
    <source>
        <dbReference type="ARBA" id="ARBA00022723"/>
    </source>
</evidence>
<keyword evidence="3" id="KW-0479">Metal-binding</keyword>
<organism evidence="7 8">
    <name type="scientific">Pseudooceanicola marinus</name>
    <dbReference type="NCBI Taxonomy" id="396013"/>
    <lineage>
        <taxon>Bacteria</taxon>
        <taxon>Pseudomonadati</taxon>
        <taxon>Pseudomonadota</taxon>
        <taxon>Alphaproteobacteria</taxon>
        <taxon>Rhodobacterales</taxon>
        <taxon>Paracoccaceae</taxon>
        <taxon>Pseudooceanicola</taxon>
    </lineage>
</organism>
<dbReference type="RefSeq" id="WP_085888699.1">
    <property type="nucleotide sequence ID" value="NZ_FWFN01000005.1"/>
</dbReference>
<keyword evidence="8" id="KW-1185">Reference proteome</keyword>
<dbReference type="InterPro" id="IPR011032">
    <property type="entry name" value="GroES-like_sf"/>
</dbReference>
<dbReference type="EMBL" id="FWFN01000005">
    <property type="protein sequence ID" value="SLN54695.1"/>
    <property type="molecule type" value="Genomic_DNA"/>
</dbReference>
<name>A0A1X6ZLA9_9RHOB</name>
<dbReference type="Gene3D" id="3.40.50.720">
    <property type="entry name" value="NAD(P)-binding Rossmann-like Domain"/>
    <property type="match status" value="1"/>
</dbReference>
<dbReference type="InterPro" id="IPR002328">
    <property type="entry name" value="ADH_Zn_CS"/>
</dbReference>
<evidence type="ECO:0000256" key="4">
    <source>
        <dbReference type="ARBA" id="ARBA00022833"/>
    </source>
</evidence>
<comment type="similarity">
    <text evidence="2">Belongs to the zinc-containing alcohol dehydrogenase family.</text>
</comment>
<keyword evidence="5 7" id="KW-0560">Oxidoreductase</keyword>
<dbReference type="AlphaFoldDB" id="A0A1X6ZLA9"/>
<evidence type="ECO:0000313" key="8">
    <source>
        <dbReference type="Proteomes" id="UP000193963"/>
    </source>
</evidence>
<dbReference type="GO" id="GO:0008743">
    <property type="term" value="F:L-threonine 3-dehydrogenase activity"/>
    <property type="evidence" value="ECO:0007669"/>
    <property type="project" value="UniProtKB-EC"/>
</dbReference>
<evidence type="ECO:0000256" key="1">
    <source>
        <dbReference type="ARBA" id="ARBA00001947"/>
    </source>
</evidence>
<feature type="domain" description="Alcohol dehydrogenase-like N-terminal" evidence="6">
    <location>
        <begin position="25"/>
        <end position="134"/>
    </location>
</feature>
<evidence type="ECO:0000313" key="7">
    <source>
        <dbReference type="EMBL" id="SLN54695.1"/>
    </source>
</evidence>
<dbReference type="Proteomes" id="UP000193963">
    <property type="component" value="Unassembled WGS sequence"/>
</dbReference>
<keyword evidence="4" id="KW-0862">Zinc</keyword>
<gene>
    <name evidence="7" type="primary">tdh</name>
    <name evidence="7" type="ORF">PSM7751_02658</name>
</gene>
<dbReference type="SUPFAM" id="SSF51735">
    <property type="entry name" value="NAD(P)-binding Rossmann-fold domains"/>
    <property type="match status" value="1"/>
</dbReference>
<dbReference type="Gene3D" id="3.90.180.10">
    <property type="entry name" value="Medium-chain alcohol dehydrogenases, catalytic domain"/>
    <property type="match status" value="1"/>
</dbReference>
<dbReference type="PROSITE" id="PS00059">
    <property type="entry name" value="ADH_ZINC"/>
    <property type="match status" value="1"/>
</dbReference>
<evidence type="ECO:0000256" key="5">
    <source>
        <dbReference type="ARBA" id="ARBA00023002"/>
    </source>
</evidence>
<dbReference type="Pfam" id="PF08240">
    <property type="entry name" value="ADH_N"/>
    <property type="match status" value="1"/>
</dbReference>
<dbReference type="PANTHER" id="PTHR43161">
    <property type="entry name" value="SORBITOL DEHYDROGENASE"/>
    <property type="match status" value="1"/>
</dbReference>
<dbReference type="InterPro" id="IPR036291">
    <property type="entry name" value="NAD(P)-bd_dom_sf"/>
</dbReference>
<dbReference type="GO" id="GO:0008270">
    <property type="term" value="F:zinc ion binding"/>
    <property type="evidence" value="ECO:0007669"/>
    <property type="project" value="InterPro"/>
</dbReference>
<evidence type="ECO:0000256" key="2">
    <source>
        <dbReference type="ARBA" id="ARBA00008072"/>
    </source>
</evidence>
<dbReference type="PANTHER" id="PTHR43161:SF23">
    <property type="entry name" value="(R,R)-BUTANEDIOL DEHYDROGENASE-RELATED"/>
    <property type="match status" value="1"/>
</dbReference>
<dbReference type="EC" id="1.1.1.103" evidence="7"/>